<name>A0A8H3KXB0_9GLOM</name>
<organism evidence="1 2">
    <name type="scientific">Rhizophagus clarus</name>
    <dbReference type="NCBI Taxonomy" id="94130"/>
    <lineage>
        <taxon>Eukaryota</taxon>
        <taxon>Fungi</taxon>
        <taxon>Fungi incertae sedis</taxon>
        <taxon>Mucoromycota</taxon>
        <taxon>Glomeromycotina</taxon>
        <taxon>Glomeromycetes</taxon>
        <taxon>Glomerales</taxon>
        <taxon>Glomeraceae</taxon>
        <taxon>Rhizophagus</taxon>
    </lineage>
</organism>
<dbReference type="OrthoDB" id="2366994at2759"/>
<accession>A0A8H3KXB0</accession>
<dbReference type="Proteomes" id="UP000615446">
    <property type="component" value="Unassembled WGS sequence"/>
</dbReference>
<gene>
    <name evidence="1" type="ORF">RCL2_000309500</name>
</gene>
<sequence>MKIIFLPLNLVKENLRMGRNVNREEVFRLEKEEALKDNLGNLKGDFLTEYIHPEVDTKANLQLKTLFSFQAIKELKKPPPMNKKKK</sequence>
<proteinExistence type="predicted"/>
<comment type="caution">
    <text evidence="1">The sequence shown here is derived from an EMBL/GenBank/DDBJ whole genome shotgun (WGS) entry which is preliminary data.</text>
</comment>
<dbReference type="EMBL" id="BLAL01000017">
    <property type="protein sequence ID" value="GES75673.1"/>
    <property type="molecule type" value="Genomic_DNA"/>
</dbReference>
<dbReference type="AlphaFoldDB" id="A0A8H3KXB0"/>
<protein>
    <submittedName>
        <fullName evidence="1">Uncharacterized protein</fullName>
    </submittedName>
</protein>
<evidence type="ECO:0000313" key="1">
    <source>
        <dbReference type="EMBL" id="GES75673.1"/>
    </source>
</evidence>
<evidence type="ECO:0000313" key="2">
    <source>
        <dbReference type="Proteomes" id="UP000615446"/>
    </source>
</evidence>
<reference evidence="1" key="1">
    <citation type="submission" date="2019-10" db="EMBL/GenBank/DDBJ databases">
        <title>Conservation and host-specific expression of non-tandemly repeated heterogenous ribosome RNA gene in arbuscular mycorrhizal fungi.</title>
        <authorList>
            <person name="Maeda T."/>
            <person name="Kobayashi Y."/>
            <person name="Nakagawa T."/>
            <person name="Ezawa T."/>
            <person name="Yamaguchi K."/>
            <person name="Bino T."/>
            <person name="Nishimoto Y."/>
            <person name="Shigenobu S."/>
            <person name="Kawaguchi M."/>
        </authorList>
    </citation>
    <scope>NUCLEOTIDE SEQUENCE</scope>
    <source>
        <strain evidence="1">HR1</strain>
    </source>
</reference>